<dbReference type="EMBL" id="CAJNOI010000141">
    <property type="protein sequence ID" value="CAF1121668.1"/>
    <property type="molecule type" value="Genomic_DNA"/>
</dbReference>
<keyword evidence="6 9" id="KW-1133">Transmembrane helix</keyword>
<evidence type="ECO:0000313" key="12">
    <source>
        <dbReference type="EMBL" id="CAF1539055.1"/>
    </source>
</evidence>
<dbReference type="PROSITE" id="PS50222">
    <property type="entry name" value="EF_HAND_2"/>
    <property type="match status" value="1"/>
</dbReference>
<dbReference type="Pfam" id="PF14875">
    <property type="entry name" value="PIP49_N"/>
    <property type="match status" value="1"/>
</dbReference>
<evidence type="ECO:0000256" key="5">
    <source>
        <dbReference type="ARBA" id="ARBA00022968"/>
    </source>
</evidence>
<keyword evidence="5" id="KW-0735">Signal-anchor</keyword>
<proteinExistence type="inferred from homology"/>
<dbReference type="InterPro" id="IPR029244">
    <property type="entry name" value="FAM69_N"/>
</dbReference>
<dbReference type="AlphaFoldDB" id="A0A814QP31"/>
<dbReference type="PANTHER" id="PTHR21093">
    <property type="entry name" value="DIVERGENT PROTEIN KINASE DOMAIN 1C-RELATED"/>
    <property type="match status" value="1"/>
</dbReference>
<dbReference type="Pfam" id="PF12260">
    <property type="entry name" value="PIP49_C"/>
    <property type="match status" value="1"/>
</dbReference>
<keyword evidence="3 9" id="KW-0812">Transmembrane</keyword>
<name>A0A814QP31_9BILA</name>
<protein>
    <recommendedName>
        <fullName evidence="10">EF-hand domain-containing protein</fullName>
    </recommendedName>
</protein>
<dbReference type="InterPro" id="IPR002048">
    <property type="entry name" value="EF_hand_dom"/>
</dbReference>
<dbReference type="OrthoDB" id="8860232at2759"/>
<feature type="transmembrane region" description="Helical" evidence="9">
    <location>
        <begin position="39"/>
        <end position="59"/>
    </location>
</feature>
<dbReference type="GO" id="GO:0005789">
    <property type="term" value="C:endoplasmic reticulum membrane"/>
    <property type="evidence" value="ECO:0007669"/>
    <property type="project" value="UniProtKB-SubCell"/>
</dbReference>
<evidence type="ECO:0000256" key="7">
    <source>
        <dbReference type="ARBA" id="ARBA00023136"/>
    </source>
</evidence>
<evidence type="ECO:0000256" key="3">
    <source>
        <dbReference type="ARBA" id="ARBA00022692"/>
    </source>
</evidence>
<evidence type="ECO:0000313" key="11">
    <source>
        <dbReference type="EMBL" id="CAF1121668.1"/>
    </source>
</evidence>
<dbReference type="InterPro" id="IPR022049">
    <property type="entry name" value="FAM69_kinase_dom"/>
</dbReference>
<evidence type="ECO:0000256" key="2">
    <source>
        <dbReference type="ARBA" id="ARBA00006338"/>
    </source>
</evidence>
<evidence type="ECO:0000259" key="10">
    <source>
        <dbReference type="PROSITE" id="PS50222"/>
    </source>
</evidence>
<dbReference type="Proteomes" id="UP000663877">
    <property type="component" value="Unassembled WGS sequence"/>
</dbReference>
<organism evidence="11 14">
    <name type="scientific">Adineta steineri</name>
    <dbReference type="NCBI Taxonomy" id="433720"/>
    <lineage>
        <taxon>Eukaryota</taxon>
        <taxon>Metazoa</taxon>
        <taxon>Spiralia</taxon>
        <taxon>Gnathifera</taxon>
        <taxon>Rotifera</taxon>
        <taxon>Eurotatoria</taxon>
        <taxon>Bdelloidea</taxon>
        <taxon>Adinetida</taxon>
        <taxon>Adinetidae</taxon>
        <taxon>Adineta</taxon>
    </lineage>
</organism>
<evidence type="ECO:0000256" key="8">
    <source>
        <dbReference type="ARBA" id="ARBA00023157"/>
    </source>
</evidence>
<dbReference type="PANTHER" id="PTHR21093:SF6">
    <property type="entry name" value="EF-HAND DOMAIN-CONTAINING PROTEIN"/>
    <property type="match status" value="1"/>
</dbReference>
<evidence type="ECO:0000313" key="14">
    <source>
        <dbReference type="Proteomes" id="UP000663877"/>
    </source>
</evidence>
<feature type="domain" description="EF-hand" evidence="10">
    <location>
        <begin position="173"/>
        <end position="208"/>
    </location>
</feature>
<reference evidence="11" key="1">
    <citation type="submission" date="2021-02" db="EMBL/GenBank/DDBJ databases">
        <authorList>
            <person name="Nowell W R."/>
        </authorList>
    </citation>
    <scope>NUCLEOTIDE SEQUENCE</scope>
</reference>
<keyword evidence="8" id="KW-1015">Disulfide bond</keyword>
<keyword evidence="4" id="KW-0256">Endoplasmic reticulum</keyword>
<dbReference type="EMBL" id="CAJNOM010000676">
    <property type="protein sequence ID" value="CAF1539055.1"/>
    <property type="molecule type" value="Genomic_DNA"/>
</dbReference>
<comment type="similarity">
    <text evidence="2">Belongs to the DIPK family.</text>
</comment>
<sequence>MISYPLREYISSKKDDDYHRPSSSAKKNTYTEKTNSNRLIYFVIFLILLLIFSVCYSYYSYIDPTCFNKECTDFVCHAYAQGLIGGHLCPDLCTARTLQLQNCLGEHKHFRSRLFDDNEGQQVIRCYLRHPLSKSNPSGDVKNHFNFPNDESTLDVLYNGLQQHIQKIIAFDNSEILIDALMSFADFNKDGKISLSEARSIWSLVQIDEFIYTILLSDKAYTPKIVGTCGHIFALEKVVNPDLPFDDKKELFSSSERPNWYQRVRLAIGILEYFSDTWHHQDTDQHLYLCQPLIKSFGYDKDYESKMLKLNHIVSSKSIISRLPNQCHTNKDCLYDSYCHASCNMSTNTCQMKGFNRDSLGELCSLISSLVVPEANSTFLTNFNVLIRQCQQIVTDESSFDNDYIDLTSLQIRKTLILQNLKNLLWANIEYQMNKITKKSSKKPAPPPLHAKK</sequence>
<comment type="caution">
    <text evidence="11">The sequence shown here is derived from an EMBL/GenBank/DDBJ whole genome shotgun (WGS) entry which is preliminary data.</text>
</comment>
<evidence type="ECO:0000256" key="9">
    <source>
        <dbReference type="SAM" id="Phobius"/>
    </source>
</evidence>
<evidence type="ECO:0000256" key="6">
    <source>
        <dbReference type="ARBA" id="ARBA00022989"/>
    </source>
</evidence>
<gene>
    <name evidence="11" type="ORF">BJG266_LOCUS22492</name>
    <name evidence="12" type="ORF">QVE165_LOCUS46171</name>
</gene>
<evidence type="ECO:0000256" key="1">
    <source>
        <dbReference type="ARBA" id="ARBA00004648"/>
    </source>
</evidence>
<keyword evidence="7 9" id="KW-0472">Membrane</keyword>
<keyword evidence="13" id="KW-1185">Reference proteome</keyword>
<dbReference type="GO" id="GO:0005509">
    <property type="term" value="F:calcium ion binding"/>
    <property type="evidence" value="ECO:0007669"/>
    <property type="project" value="InterPro"/>
</dbReference>
<evidence type="ECO:0000256" key="4">
    <source>
        <dbReference type="ARBA" id="ARBA00022824"/>
    </source>
</evidence>
<evidence type="ECO:0000313" key="13">
    <source>
        <dbReference type="Proteomes" id="UP000663832"/>
    </source>
</evidence>
<accession>A0A814QP31</accession>
<comment type="subcellular location">
    <subcellularLocation>
        <location evidence="1">Endoplasmic reticulum membrane</location>
        <topology evidence="1">Single-pass type II membrane protein</topology>
    </subcellularLocation>
</comment>
<dbReference type="Proteomes" id="UP000663832">
    <property type="component" value="Unassembled WGS sequence"/>
</dbReference>